<evidence type="ECO:0000313" key="3">
    <source>
        <dbReference type="Proteomes" id="UP000092600"/>
    </source>
</evidence>
<dbReference type="InterPro" id="IPR015797">
    <property type="entry name" value="NUDIX_hydrolase-like_dom_sf"/>
</dbReference>
<dbReference type="Gene3D" id="2.20.70.10">
    <property type="match status" value="1"/>
</dbReference>
<organism evidence="2 3">
    <name type="scientific">Ananas comosus</name>
    <name type="common">Pineapple</name>
    <name type="synonym">Ananas ananas</name>
    <dbReference type="NCBI Taxonomy" id="4615"/>
    <lineage>
        <taxon>Eukaryota</taxon>
        <taxon>Viridiplantae</taxon>
        <taxon>Streptophyta</taxon>
        <taxon>Embryophyta</taxon>
        <taxon>Tracheophyta</taxon>
        <taxon>Spermatophyta</taxon>
        <taxon>Magnoliopsida</taxon>
        <taxon>Liliopsida</taxon>
        <taxon>Poales</taxon>
        <taxon>Bromeliaceae</taxon>
        <taxon>Bromelioideae</taxon>
        <taxon>Ananas</taxon>
    </lineage>
</organism>
<dbReference type="Proteomes" id="UP000092600">
    <property type="component" value="Unassembled WGS sequence"/>
</dbReference>
<dbReference type="PANTHER" id="PTHR43222">
    <property type="entry name" value="NUDIX HYDROLASE 23"/>
    <property type="match status" value="1"/>
</dbReference>
<reference evidence="2 3" key="1">
    <citation type="journal article" date="2016" name="DNA Res.">
        <title>The draft genome of MD-2 pineapple using hybrid error correction of long reads.</title>
        <authorList>
            <person name="Redwan R.M."/>
            <person name="Saidin A."/>
            <person name="Kumar S.V."/>
        </authorList>
    </citation>
    <scope>NUCLEOTIDE SEQUENCE [LARGE SCALE GENOMIC DNA]</scope>
    <source>
        <strain evidence="3">cv. MD2</strain>
        <tissue evidence="2">Leaf</tissue>
    </source>
</reference>
<sequence>MLRSFHHHLLLLGFGLSPLPHRRPRFPSSIASISSSSAAAAVAAVAAAAAPPPQLVVLLASRLRPPRRVLGAFRMASGGSEMSPDADVASASAAAEVAPPPVHKSKIRFCQACGSPTKQVVPEGEEKLRAVCTVCGKIHYENPKMVVGCLVEHDNKVLLCKRKIEPSYGLWTLPAGYLEVGESAAEGATRETLEEACAEVEILSPFAHTELHHFPSETKDAQIFTRPESLECALFALDEVPFIHWLHGRYEIWKYQVSLLHINKSLKGLCKTLGS</sequence>
<dbReference type="Pfam" id="PF00293">
    <property type="entry name" value="NUDIX"/>
    <property type="match status" value="1"/>
</dbReference>
<evidence type="ECO:0000259" key="1">
    <source>
        <dbReference type="PROSITE" id="PS51462"/>
    </source>
</evidence>
<dbReference type="EMBL" id="LSRQ01004976">
    <property type="protein sequence ID" value="OAY68365.1"/>
    <property type="molecule type" value="Genomic_DNA"/>
</dbReference>
<dbReference type="InterPro" id="IPR000086">
    <property type="entry name" value="NUDIX_hydrolase_dom"/>
</dbReference>
<dbReference type="AlphaFoldDB" id="A0A199UUP3"/>
<dbReference type="Pfam" id="PF14803">
    <property type="entry name" value="Zn_ribbon_Nudix"/>
    <property type="match status" value="1"/>
</dbReference>
<dbReference type="PROSITE" id="PS51462">
    <property type="entry name" value="NUDIX"/>
    <property type="match status" value="1"/>
</dbReference>
<dbReference type="PANTHER" id="PTHR43222:SF2">
    <property type="entry name" value="NUDIX HYDROLASE 23, CHLOROPLASTIC"/>
    <property type="match status" value="1"/>
</dbReference>
<dbReference type="GO" id="GO:0016787">
    <property type="term" value="F:hydrolase activity"/>
    <property type="evidence" value="ECO:0007669"/>
    <property type="project" value="UniProtKB-KW"/>
</dbReference>
<evidence type="ECO:0000313" key="2">
    <source>
        <dbReference type="EMBL" id="OAY68365.1"/>
    </source>
</evidence>
<comment type="caution">
    <text evidence="2">The sequence shown here is derived from an EMBL/GenBank/DDBJ whole genome shotgun (WGS) entry which is preliminary data.</text>
</comment>
<accession>A0A199UUP3</accession>
<dbReference type="InterPro" id="IPR029401">
    <property type="entry name" value="Nudix_N"/>
</dbReference>
<feature type="domain" description="Nudix hydrolase" evidence="1">
    <location>
        <begin position="142"/>
        <end position="260"/>
    </location>
</feature>
<dbReference type="STRING" id="4615.A0A199UUP3"/>
<gene>
    <name evidence="2" type="ORF">ACMD2_13538</name>
</gene>
<dbReference type="Gene3D" id="3.90.79.10">
    <property type="entry name" value="Nucleoside Triphosphate Pyrophosphohydrolase"/>
    <property type="match status" value="1"/>
</dbReference>
<name>A0A199UUP3_ANACO</name>
<proteinExistence type="predicted"/>
<protein>
    <submittedName>
        <fullName evidence="2">Nudix hydrolase 23, chloroplastic</fullName>
    </submittedName>
</protein>
<dbReference type="SUPFAM" id="SSF55811">
    <property type="entry name" value="Nudix"/>
    <property type="match status" value="1"/>
</dbReference>
<keyword evidence="2" id="KW-0378">Hydrolase</keyword>